<dbReference type="EMBL" id="DVOF01000118">
    <property type="protein sequence ID" value="HIV02703.1"/>
    <property type="molecule type" value="Genomic_DNA"/>
</dbReference>
<dbReference type="Gene3D" id="1.50.10.10">
    <property type="match status" value="1"/>
</dbReference>
<evidence type="ECO:0000256" key="1">
    <source>
        <dbReference type="ARBA" id="ARBA00022801"/>
    </source>
</evidence>
<evidence type="ECO:0000256" key="2">
    <source>
        <dbReference type="ARBA" id="ARBA00038358"/>
    </source>
</evidence>
<dbReference type="Pfam" id="PF07470">
    <property type="entry name" value="Glyco_hydro_88"/>
    <property type="match status" value="1"/>
</dbReference>
<gene>
    <name evidence="5" type="ORF">IAC74_03950</name>
</gene>
<organism evidence="5 6">
    <name type="scientific">Candidatus Aphodoplasma excrementigallinarum</name>
    <dbReference type="NCBI Taxonomy" id="2840673"/>
    <lineage>
        <taxon>Bacteria</taxon>
        <taxon>Bacillati</taxon>
        <taxon>Bacillota</taxon>
        <taxon>Clostridia</taxon>
        <taxon>Eubacteriales</taxon>
        <taxon>Candidatus Aphodoplasma</taxon>
    </lineage>
</organism>
<keyword evidence="1 5" id="KW-0378">Hydrolase</keyword>
<dbReference type="AlphaFoldDB" id="A0A9D1NHU1"/>
<dbReference type="PANTHER" id="PTHR36845">
    <property type="entry name" value="HYDROLASE, PUTATIVE (AFU_ORTHOLOGUE AFUA_7G05090)-RELATED"/>
    <property type="match status" value="1"/>
</dbReference>
<dbReference type="Proteomes" id="UP000886743">
    <property type="component" value="Unassembled WGS sequence"/>
</dbReference>
<feature type="binding site" evidence="4">
    <location>
        <position position="232"/>
    </location>
    <ligand>
        <name>substrate</name>
    </ligand>
</feature>
<sequence>MKGILEENRQWIDETWDKLDKKLKVVSQRSKDKIPYTAVDGVHDDQMKTRPSWWTNGFWPGLMWVMYCGTKDDTYKEVAQNGEKLLDAAFKDFNGLHHDVGFMWHISSGMDYRLFGGEASRTRTLYAANMLAARYNIGGGFLRAWNEDKYGWTIIDTMMNIPLLYWASKETGDPRYRFMAEAHADMAMRDHVRPDGSVNHIVVHDHYTGEVLETLGGQGYEVGSSWSRGVSWALYGFVLSYIHTGKKEYLDTAKRVANYFISCVCDDYLPRCDFRSPDEPVLYDSTAGAIAACGLIEIAKNVGEYESNIYMNAAVKMLRAMGEQFGDFNPETDPVLLMGTEAYHAPEKGKHIPIIYGDFYFAEALYKLRGGDVLFW</sequence>
<evidence type="ECO:0000256" key="4">
    <source>
        <dbReference type="PIRSR" id="PIRSR610905-2"/>
    </source>
</evidence>
<dbReference type="SUPFAM" id="SSF48208">
    <property type="entry name" value="Six-hairpin glycosidases"/>
    <property type="match status" value="1"/>
</dbReference>
<feature type="binding site" evidence="4">
    <location>
        <position position="228"/>
    </location>
    <ligand>
        <name>substrate</name>
    </ligand>
</feature>
<evidence type="ECO:0000313" key="6">
    <source>
        <dbReference type="Proteomes" id="UP000886743"/>
    </source>
</evidence>
<dbReference type="InterPro" id="IPR010905">
    <property type="entry name" value="Glyco_hydro_88"/>
</dbReference>
<dbReference type="GO" id="GO:0052757">
    <property type="term" value="F:chondroitin hydrolase activity"/>
    <property type="evidence" value="ECO:0007669"/>
    <property type="project" value="TreeGrafter"/>
</dbReference>
<dbReference type="InterPro" id="IPR008928">
    <property type="entry name" value="6-hairpin_glycosidase_sf"/>
</dbReference>
<feature type="binding site" evidence="4">
    <location>
        <position position="156"/>
    </location>
    <ligand>
        <name>substrate</name>
    </ligand>
</feature>
<evidence type="ECO:0000256" key="3">
    <source>
        <dbReference type="PIRSR" id="PIRSR610905-1"/>
    </source>
</evidence>
<comment type="caution">
    <text evidence="5">The sequence shown here is derived from an EMBL/GenBank/DDBJ whole genome shotgun (WGS) entry which is preliminary data.</text>
</comment>
<name>A0A9D1NHU1_9FIRM</name>
<accession>A0A9D1NHU1</accession>
<dbReference type="InterPro" id="IPR052369">
    <property type="entry name" value="UG_Glycosaminoglycan_Hydrolase"/>
</dbReference>
<feature type="binding site" evidence="4">
    <location>
        <position position="99"/>
    </location>
    <ligand>
        <name>substrate</name>
    </ligand>
</feature>
<evidence type="ECO:0000313" key="5">
    <source>
        <dbReference type="EMBL" id="HIV02703.1"/>
    </source>
</evidence>
<dbReference type="InterPro" id="IPR012341">
    <property type="entry name" value="6hp_glycosidase-like_sf"/>
</dbReference>
<reference evidence="5" key="1">
    <citation type="submission" date="2020-10" db="EMBL/GenBank/DDBJ databases">
        <authorList>
            <person name="Gilroy R."/>
        </authorList>
    </citation>
    <scope>NUCLEOTIDE SEQUENCE</scope>
    <source>
        <strain evidence="5">4920</strain>
    </source>
</reference>
<dbReference type="GO" id="GO:0000272">
    <property type="term" value="P:polysaccharide catabolic process"/>
    <property type="evidence" value="ECO:0007669"/>
    <property type="project" value="TreeGrafter"/>
</dbReference>
<comment type="similarity">
    <text evidence="2">Belongs to the glycosyl hydrolase 88 family.</text>
</comment>
<feature type="active site" description="Nucleophile" evidence="3">
    <location>
        <position position="99"/>
    </location>
</feature>
<proteinExistence type="inferred from homology"/>
<reference evidence="5" key="2">
    <citation type="journal article" date="2021" name="PeerJ">
        <title>Extensive microbial diversity within the chicken gut microbiome revealed by metagenomics and culture.</title>
        <authorList>
            <person name="Gilroy R."/>
            <person name="Ravi A."/>
            <person name="Getino M."/>
            <person name="Pursley I."/>
            <person name="Horton D.L."/>
            <person name="Alikhan N.F."/>
            <person name="Baker D."/>
            <person name="Gharbi K."/>
            <person name="Hall N."/>
            <person name="Watson M."/>
            <person name="Adriaenssens E.M."/>
            <person name="Foster-Nyarko E."/>
            <person name="Jarju S."/>
            <person name="Secka A."/>
            <person name="Antonio M."/>
            <person name="Oren A."/>
            <person name="Chaudhuri R.R."/>
            <person name="La Ragione R."/>
            <person name="Hildebrand F."/>
            <person name="Pallen M.J."/>
        </authorList>
    </citation>
    <scope>NUCLEOTIDE SEQUENCE</scope>
    <source>
        <strain evidence="5">4920</strain>
    </source>
</reference>
<feature type="active site" description="Proton donor" evidence="3">
    <location>
        <position position="156"/>
    </location>
</feature>
<protein>
    <submittedName>
        <fullName evidence="5">Glycoside hydrolase family 88 protein</fullName>
    </submittedName>
</protein>
<dbReference type="PANTHER" id="PTHR36845:SF1">
    <property type="entry name" value="HYDROLASE, PUTATIVE (AFU_ORTHOLOGUE AFUA_7G05090)-RELATED"/>
    <property type="match status" value="1"/>
</dbReference>